<proteinExistence type="predicted"/>
<dbReference type="Proteomes" id="UP000001962">
    <property type="component" value="Chromosome"/>
</dbReference>
<dbReference type="AlphaFoldDB" id="Q0ACF8"/>
<dbReference type="SUPFAM" id="SSF53448">
    <property type="entry name" value="Nucleotide-diphospho-sugar transferases"/>
    <property type="match status" value="1"/>
</dbReference>
<dbReference type="GO" id="GO:0016757">
    <property type="term" value="F:glycosyltransferase activity"/>
    <property type="evidence" value="ECO:0007669"/>
    <property type="project" value="UniProtKB-KW"/>
</dbReference>
<evidence type="ECO:0000313" key="1">
    <source>
        <dbReference type="EMBL" id="ABI55479.1"/>
    </source>
</evidence>
<name>Q0ACF8_ALKEH</name>
<dbReference type="eggNOG" id="COG0463">
    <property type="taxonomic scope" value="Bacteria"/>
</dbReference>
<reference evidence="2" key="1">
    <citation type="submission" date="2006-08" db="EMBL/GenBank/DDBJ databases">
        <title>Complete sequence of Alkalilimnicola ehrilichei MLHE-1.</title>
        <authorList>
            <person name="Copeland A."/>
            <person name="Lucas S."/>
            <person name="Lapidus A."/>
            <person name="Barry K."/>
            <person name="Detter J.C."/>
            <person name="Glavina del Rio T."/>
            <person name="Hammon N."/>
            <person name="Israni S."/>
            <person name="Dalin E."/>
            <person name="Tice H."/>
            <person name="Pitluck S."/>
            <person name="Sims D."/>
            <person name="Brettin T."/>
            <person name="Bruce D."/>
            <person name="Han C."/>
            <person name="Tapia R."/>
            <person name="Gilna P."/>
            <person name="Schmutz J."/>
            <person name="Larimer F."/>
            <person name="Land M."/>
            <person name="Hauser L."/>
            <person name="Kyrpides N."/>
            <person name="Mikhailova N."/>
            <person name="Oremland R.S."/>
            <person name="Hoeft S.E."/>
            <person name="Switzer-Blum J."/>
            <person name="Kulp T."/>
            <person name="King G."/>
            <person name="Tabita R."/>
            <person name="Witte B."/>
            <person name="Santini J.M."/>
            <person name="Basu P."/>
            <person name="Hollibaugh J.T."/>
            <person name="Xie G."/>
            <person name="Stolz J.F."/>
            <person name="Richardson P."/>
        </authorList>
    </citation>
    <scope>NUCLEOTIDE SEQUENCE [LARGE SCALE GENOMIC DNA]</scope>
    <source>
        <strain evidence="2">ATCC BAA-1101 / DSM 17681 / MLHE-1</strain>
    </source>
</reference>
<dbReference type="KEGG" id="aeh:Mlg_0124"/>
<keyword evidence="1" id="KW-0328">Glycosyltransferase</keyword>
<dbReference type="EMBL" id="CP000453">
    <property type="protein sequence ID" value="ABI55479.1"/>
    <property type="molecule type" value="Genomic_DNA"/>
</dbReference>
<evidence type="ECO:0000313" key="2">
    <source>
        <dbReference type="Proteomes" id="UP000001962"/>
    </source>
</evidence>
<sequence length="289" mass="32527">MTIYYDHCRSFEGNNAPLLACVTPLIHPDVARSWPSVCARLRETAASVLSSDSPATPIRMFVGCNYEAEVSDLPSGVKLMRLPLPAPDASVYASTGDQEAVRLESVRLDKGEKVLAAAREARDEGAEYIMFLDADDLLSNRIIGWVAAHRGAPGWVIDKGWLHRPNSPFIYQQDRFNRVCGSCHIVRTDLIPGLSSKAEMTEDEIKKYFGSHLHLADRLSFEGHHLEKLPFRGAVYRVGHGNNISRRKRAIEFWALRRHPSLFLKRVVGFRRLSAKLIEEFSVPPISRH</sequence>
<keyword evidence="2" id="KW-1185">Reference proteome</keyword>
<accession>Q0ACF8</accession>
<keyword evidence="1" id="KW-0808">Transferase</keyword>
<protein>
    <submittedName>
        <fullName evidence="1">Galactosyltransferase protein</fullName>
    </submittedName>
</protein>
<organism evidence="1 2">
    <name type="scientific">Alkalilimnicola ehrlichii (strain ATCC BAA-1101 / DSM 17681 / MLHE-1)</name>
    <dbReference type="NCBI Taxonomy" id="187272"/>
    <lineage>
        <taxon>Bacteria</taxon>
        <taxon>Pseudomonadati</taxon>
        <taxon>Pseudomonadota</taxon>
        <taxon>Gammaproteobacteria</taxon>
        <taxon>Chromatiales</taxon>
        <taxon>Ectothiorhodospiraceae</taxon>
        <taxon>Alkalilimnicola</taxon>
    </lineage>
</organism>
<dbReference type="HOGENOM" id="CLU_082397_0_0_6"/>
<dbReference type="InterPro" id="IPR029044">
    <property type="entry name" value="Nucleotide-diphossugar_trans"/>
</dbReference>
<gene>
    <name evidence="1" type="ordered locus">Mlg_0124</name>
</gene>